<feature type="binding site" evidence="9">
    <location>
        <position position="136"/>
    </location>
    <ligand>
        <name>4-amino-2-methyl-5-(diphosphooxymethyl)pyrimidine</name>
        <dbReference type="ChEBI" id="CHEBI:57841"/>
    </ligand>
</feature>
<dbReference type="Gene3D" id="3.20.20.70">
    <property type="entry name" value="Aldolase class I"/>
    <property type="match status" value="1"/>
</dbReference>
<dbReference type="SUPFAM" id="SSF51391">
    <property type="entry name" value="Thiamin phosphate synthase"/>
    <property type="match status" value="1"/>
</dbReference>
<feature type="domain" description="Thiamine phosphate synthase/TenI" evidence="12">
    <location>
        <begin position="7"/>
        <end position="186"/>
    </location>
</feature>
<feature type="binding site" evidence="9">
    <location>
        <position position="107"/>
    </location>
    <ligand>
        <name>4-amino-2-methyl-5-(diphosphooxymethyl)pyrimidine</name>
        <dbReference type="ChEBI" id="CHEBI:57841"/>
    </ligand>
</feature>
<dbReference type="Proteomes" id="UP000676917">
    <property type="component" value="Unassembled WGS sequence"/>
</dbReference>
<dbReference type="EMBL" id="BORP01000002">
    <property type="protein sequence ID" value="GIO26570.1"/>
    <property type="molecule type" value="Genomic_DNA"/>
</dbReference>
<evidence type="ECO:0000256" key="5">
    <source>
        <dbReference type="ARBA" id="ARBA00022977"/>
    </source>
</evidence>
<feature type="binding site" evidence="9">
    <location>
        <begin position="183"/>
        <end position="184"/>
    </location>
    <ligand>
        <name>2-[(2R,5Z)-2-carboxy-4-methylthiazol-5(2H)-ylidene]ethyl phosphate</name>
        <dbReference type="ChEBI" id="CHEBI:62899"/>
    </ligand>
</feature>
<name>A0A919X9E6_9BACI</name>
<comment type="catalytic activity">
    <reaction evidence="8 9 10">
        <text>2-[(2R,5Z)-2-carboxy-4-methylthiazol-5(2H)-ylidene]ethyl phosphate + 4-amino-2-methyl-5-(diphosphooxymethyl)pyrimidine + 2 H(+) = thiamine phosphate + CO2 + diphosphate</text>
        <dbReference type="Rhea" id="RHEA:47844"/>
        <dbReference type="ChEBI" id="CHEBI:15378"/>
        <dbReference type="ChEBI" id="CHEBI:16526"/>
        <dbReference type="ChEBI" id="CHEBI:33019"/>
        <dbReference type="ChEBI" id="CHEBI:37575"/>
        <dbReference type="ChEBI" id="CHEBI:57841"/>
        <dbReference type="ChEBI" id="CHEBI:62899"/>
        <dbReference type="EC" id="2.5.1.3"/>
    </reaction>
</comment>
<dbReference type="PANTHER" id="PTHR20857">
    <property type="entry name" value="THIAMINE-PHOSPHATE PYROPHOSPHORYLASE"/>
    <property type="match status" value="1"/>
</dbReference>
<comment type="cofactor">
    <cofactor evidence="9">
        <name>Mg(2+)</name>
        <dbReference type="ChEBI" id="CHEBI:18420"/>
    </cofactor>
    <text evidence="9">Binds 1 Mg(2+) ion per subunit.</text>
</comment>
<reference evidence="13" key="1">
    <citation type="submission" date="2021-03" db="EMBL/GenBank/DDBJ databases">
        <title>Antimicrobial resistance genes in bacteria isolated from Japanese honey, and their potential for conferring macrolide and lincosamide resistance in the American foulbrood pathogen Paenibacillus larvae.</title>
        <authorList>
            <person name="Okamoto M."/>
            <person name="Kumagai M."/>
            <person name="Kanamori H."/>
            <person name="Takamatsu D."/>
        </authorList>
    </citation>
    <scope>NUCLEOTIDE SEQUENCE</scope>
    <source>
        <strain evidence="13">J43TS3</strain>
    </source>
</reference>
<dbReference type="InterPro" id="IPR022998">
    <property type="entry name" value="ThiamineP_synth_TenI"/>
</dbReference>
<organism evidence="13 14">
    <name type="scientific">Ornithinibacillus bavariensis</name>
    <dbReference type="NCBI Taxonomy" id="545502"/>
    <lineage>
        <taxon>Bacteria</taxon>
        <taxon>Bacillati</taxon>
        <taxon>Bacillota</taxon>
        <taxon>Bacilli</taxon>
        <taxon>Bacillales</taxon>
        <taxon>Bacillaceae</taxon>
        <taxon>Ornithinibacillus</taxon>
    </lineage>
</organism>
<keyword evidence="3 9" id="KW-0479">Metal-binding</keyword>
<proteinExistence type="inferred from homology"/>
<dbReference type="GO" id="GO:0005737">
    <property type="term" value="C:cytoplasm"/>
    <property type="evidence" value="ECO:0007669"/>
    <property type="project" value="TreeGrafter"/>
</dbReference>
<dbReference type="GO" id="GO:0004789">
    <property type="term" value="F:thiamine-phosphate diphosphorylase activity"/>
    <property type="evidence" value="ECO:0007669"/>
    <property type="project" value="UniProtKB-UniRule"/>
</dbReference>
<comment type="similarity">
    <text evidence="9 10">Belongs to the thiamine-phosphate synthase family.</text>
</comment>
<evidence type="ECO:0000256" key="9">
    <source>
        <dbReference type="HAMAP-Rule" id="MF_00097"/>
    </source>
</evidence>
<dbReference type="RefSeq" id="WP_212920093.1">
    <property type="nucleotide sequence ID" value="NZ_BORP01000002.1"/>
</dbReference>
<evidence type="ECO:0000256" key="2">
    <source>
        <dbReference type="ARBA" id="ARBA00022679"/>
    </source>
</evidence>
<dbReference type="NCBIfam" id="TIGR00693">
    <property type="entry name" value="thiE"/>
    <property type="match status" value="1"/>
</dbReference>
<evidence type="ECO:0000256" key="7">
    <source>
        <dbReference type="ARBA" id="ARBA00047851"/>
    </source>
</evidence>
<feature type="binding site" evidence="9">
    <location>
        <position position="69"/>
    </location>
    <ligand>
        <name>Mg(2+)</name>
        <dbReference type="ChEBI" id="CHEBI:18420"/>
    </ligand>
</feature>
<dbReference type="EC" id="2.5.1.3" evidence="9"/>
<dbReference type="GO" id="GO:0009229">
    <property type="term" value="P:thiamine diphosphate biosynthetic process"/>
    <property type="evidence" value="ECO:0007669"/>
    <property type="project" value="UniProtKB-UniRule"/>
</dbReference>
<dbReference type="Pfam" id="PF02581">
    <property type="entry name" value="TMP-TENI"/>
    <property type="match status" value="1"/>
</dbReference>
<comment type="catalytic activity">
    <reaction evidence="6 9 10">
        <text>4-methyl-5-(2-phosphooxyethyl)-thiazole + 4-amino-2-methyl-5-(diphosphooxymethyl)pyrimidine + H(+) = thiamine phosphate + diphosphate</text>
        <dbReference type="Rhea" id="RHEA:22328"/>
        <dbReference type="ChEBI" id="CHEBI:15378"/>
        <dbReference type="ChEBI" id="CHEBI:33019"/>
        <dbReference type="ChEBI" id="CHEBI:37575"/>
        <dbReference type="ChEBI" id="CHEBI:57841"/>
        <dbReference type="ChEBI" id="CHEBI:58296"/>
        <dbReference type="EC" id="2.5.1.3"/>
    </reaction>
</comment>
<dbReference type="InterPro" id="IPR034291">
    <property type="entry name" value="TMP_synthase"/>
</dbReference>
<comment type="caution">
    <text evidence="13">The sequence shown here is derived from an EMBL/GenBank/DDBJ whole genome shotgun (WGS) entry which is preliminary data.</text>
</comment>
<feature type="binding site" evidence="9">
    <location>
        <position position="88"/>
    </location>
    <ligand>
        <name>Mg(2+)</name>
        <dbReference type="ChEBI" id="CHEBI:18420"/>
    </ligand>
</feature>
<evidence type="ECO:0000256" key="1">
    <source>
        <dbReference type="ARBA" id="ARBA00005165"/>
    </source>
</evidence>
<keyword evidence="5 9" id="KW-0784">Thiamine biosynthesis</keyword>
<dbReference type="GO" id="GO:0009228">
    <property type="term" value="P:thiamine biosynthetic process"/>
    <property type="evidence" value="ECO:0007669"/>
    <property type="project" value="UniProtKB-KW"/>
</dbReference>
<dbReference type="InterPro" id="IPR013785">
    <property type="entry name" value="Aldolase_TIM"/>
</dbReference>
<protein>
    <recommendedName>
        <fullName evidence="9">Thiamine-phosphate synthase</fullName>
        <shortName evidence="9">TP synthase</shortName>
        <shortName evidence="9">TPS</shortName>
        <ecNumber evidence="9">2.5.1.3</ecNumber>
    </recommendedName>
    <alternativeName>
        <fullName evidence="9">Thiamine-phosphate pyrophosphorylase</fullName>
        <shortName evidence="9">TMP pyrophosphorylase</shortName>
        <shortName evidence="9">TMP-PPase</shortName>
    </alternativeName>
</protein>
<dbReference type="FunFam" id="3.20.20.70:FF:000096">
    <property type="entry name" value="Thiamine-phosphate synthase"/>
    <property type="match status" value="1"/>
</dbReference>
<dbReference type="PANTHER" id="PTHR20857:SF23">
    <property type="entry name" value="THIAMINE BIOSYNTHETIC BIFUNCTIONAL ENZYME"/>
    <property type="match status" value="1"/>
</dbReference>
<dbReference type="CDD" id="cd00564">
    <property type="entry name" value="TMP_TenI"/>
    <property type="match status" value="1"/>
</dbReference>
<accession>A0A919X9E6</accession>
<keyword evidence="2 9" id="KW-0808">Transferase</keyword>
<feature type="binding site" evidence="9">
    <location>
        <begin position="133"/>
        <end position="135"/>
    </location>
    <ligand>
        <name>2-[(2R,5Z)-2-carboxy-4-methylthiazol-5(2H)-ylidene]ethyl phosphate</name>
        <dbReference type="ChEBI" id="CHEBI:62899"/>
    </ligand>
</feature>
<dbReference type="GO" id="GO:0000287">
    <property type="term" value="F:magnesium ion binding"/>
    <property type="evidence" value="ECO:0007669"/>
    <property type="project" value="UniProtKB-UniRule"/>
</dbReference>
<evidence type="ECO:0000256" key="3">
    <source>
        <dbReference type="ARBA" id="ARBA00022723"/>
    </source>
</evidence>
<comment type="function">
    <text evidence="9">Condenses 4-methyl-5-(beta-hydroxyethyl)thiazole monophosphate (THZ-P) and 2-methyl-4-amino-5-hydroxymethyl pyrimidine pyrophosphate (HMP-PP) to form thiamine monophosphate (TMP).</text>
</comment>
<sequence>MKRDYTLYLVTEESVPEDRLLHIVEAAIKGGVTMVQLREKSTSSKLFFQKAIRLRELTRRYDVPLIINDRVDIALAVEADGVHIGQSDLPLAAVRRLVPSSMLVGVSVSTVEQAKTAQHHGADYIGVGAVFPTQSKKDAKVLPPGMLEQIIDSVTIPIVAIGGIKIENLAALSQLDITSIAVVSGIMQADEPYHAARSFMEGMRNR</sequence>
<feature type="binding site" evidence="9">
    <location>
        <position position="68"/>
    </location>
    <ligand>
        <name>4-amino-2-methyl-5-(diphosphooxymethyl)pyrimidine</name>
        <dbReference type="ChEBI" id="CHEBI:57841"/>
    </ligand>
</feature>
<keyword evidence="4 9" id="KW-0460">Magnesium</keyword>
<comment type="pathway">
    <text evidence="1 9 11">Cofactor biosynthesis; thiamine diphosphate biosynthesis; thiamine phosphate from 4-amino-2-methyl-5-diphosphomethylpyrimidine and 4-methyl-5-(2-phosphoethyl)-thiazole: step 1/1.</text>
</comment>
<evidence type="ECO:0000259" key="12">
    <source>
        <dbReference type="Pfam" id="PF02581"/>
    </source>
</evidence>
<keyword evidence="14" id="KW-1185">Reference proteome</keyword>
<evidence type="ECO:0000256" key="11">
    <source>
        <dbReference type="RuleBase" id="RU004253"/>
    </source>
</evidence>
<comment type="catalytic activity">
    <reaction evidence="7 9 10">
        <text>2-(2-carboxy-4-methylthiazol-5-yl)ethyl phosphate + 4-amino-2-methyl-5-(diphosphooxymethyl)pyrimidine + 2 H(+) = thiamine phosphate + CO2 + diphosphate</text>
        <dbReference type="Rhea" id="RHEA:47848"/>
        <dbReference type="ChEBI" id="CHEBI:15378"/>
        <dbReference type="ChEBI" id="CHEBI:16526"/>
        <dbReference type="ChEBI" id="CHEBI:33019"/>
        <dbReference type="ChEBI" id="CHEBI:37575"/>
        <dbReference type="ChEBI" id="CHEBI:57841"/>
        <dbReference type="ChEBI" id="CHEBI:62890"/>
        <dbReference type="EC" id="2.5.1.3"/>
    </reaction>
</comment>
<evidence type="ECO:0000313" key="13">
    <source>
        <dbReference type="EMBL" id="GIO26570.1"/>
    </source>
</evidence>
<feature type="binding site" evidence="9">
    <location>
        <begin position="36"/>
        <end position="40"/>
    </location>
    <ligand>
        <name>4-amino-2-methyl-5-(diphosphooxymethyl)pyrimidine</name>
        <dbReference type="ChEBI" id="CHEBI:57841"/>
    </ligand>
</feature>
<evidence type="ECO:0000313" key="14">
    <source>
        <dbReference type="Proteomes" id="UP000676917"/>
    </source>
</evidence>
<evidence type="ECO:0000256" key="8">
    <source>
        <dbReference type="ARBA" id="ARBA00047883"/>
    </source>
</evidence>
<evidence type="ECO:0000256" key="10">
    <source>
        <dbReference type="RuleBase" id="RU003826"/>
    </source>
</evidence>
<feature type="binding site" evidence="9">
    <location>
        <position position="163"/>
    </location>
    <ligand>
        <name>2-[(2R,5Z)-2-carboxy-4-methylthiazol-5(2H)-ylidene]ethyl phosphate</name>
        <dbReference type="ChEBI" id="CHEBI:62899"/>
    </ligand>
</feature>
<evidence type="ECO:0000256" key="6">
    <source>
        <dbReference type="ARBA" id="ARBA00047334"/>
    </source>
</evidence>
<evidence type="ECO:0000256" key="4">
    <source>
        <dbReference type="ARBA" id="ARBA00022842"/>
    </source>
</evidence>
<dbReference type="InterPro" id="IPR036206">
    <property type="entry name" value="ThiamineP_synth_sf"/>
</dbReference>
<dbReference type="AlphaFoldDB" id="A0A919X9E6"/>
<dbReference type="HAMAP" id="MF_00097">
    <property type="entry name" value="TMP_synthase"/>
    <property type="match status" value="1"/>
</dbReference>
<gene>
    <name evidence="9" type="primary">thiE</name>
    <name evidence="13" type="ORF">J43TS3_11810</name>
</gene>